<reference evidence="3 4" key="1">
    <citation type="submission" date="2023-03" db="EMBL/GenBank/DDBJ databases">
        <title>Genome insight into feeding habits of ladybird beetles.</title>
        <authorList>
            <person name="Li H.-S."/>
            <person name="Huang Y.-H."/>
            <person name="Pang H."/>
        </authorList>
    </citation>
    <scope>NUCLEOTIDE SEQUENCE [LARGE SCALE GENOMIC DNA]</scope>
    <source>
        <strain evidence="3">SYSU_2023b</strain>
        <tissue evidence="3">Whole body</tissue>
    </source>
</reference>
<proteinExistence type="predicted"/>
<dbReference type="Proteomes" id="UP001431783">
    <property type="component" value="Unassembled WGS sequence"/>
</dbReference>
<feature type="compositionally biased region" description="Polar residues" evidence="2">
    <location>
        <begin position="16"/>
        <end position="33"/>
    </location>
</feature>
<comment type="caution">
    <text evidence="3">The sequence shown here is derived from an EMBL/GenBank/DDBJ whole genome shotgun (WGS) entry which is preliminary data.</text>
</comment>
<gene>
    <name evidence="3" type="ORF">WA026_013337</name>
</gene>
<feature type="coiled-coil region" evidence="1">
    <location>
        <begin position="90"/>
        <end position="117"/>
    </location>
</feature>
<name>A0AAW1VEQ4_9CUCU</name>
<accession>A0AAW1VEQ4</accession>
<feature type="region of interest" description="Disordered" evidence="2">
    <location>
        <begin position="1"/>
        <end position="35"/>
    </location>
</feature>
<sequence length="469" mass="54319">MDKTPKSLRFVRNGNDDSNSVFPKSNITSTPVKQTKKPRIWDNDIFSPENSVIDVAWDWDSPKNIKPKALHRSKIEYEEIPKLPAKKNSQIDHIKNFEKLKEELQALRNEIARVDDDCLALSLDEQTFREESAKESDDLNSFIEQQYFHSESQETENLLNMDDNLLKIKHNTSADNLFDDSCEEQLLLCTQILEERLLQSNVENVKIVTCNQSQKKILKQQNQGNGAINSSSIHKAEVSATCTSYSTSDIKQDDRAIRTLELKNISSDNLLSTNTIVENSIIFNKTADDSFDAVLKDFEDEDIDTLTQMNNNNMKSFTPRKFQACSSLNTSFKRTFSDANVQYNPKNVESTKVNKFSFHRTHSFESAATKEDDLPKHIMEEIERKRKEALARLKERKEKYQLKTTDETYSNVSPLKCSPEEIEQKRLQAQAIRKAKQKEIIERNRLEALKRLEMNRQKRLSNKKILKIK</sequence>
<evidence type="ECO:0000256" key="2">
    <source>
        <dbReference type="SAM" id="MobiDB-lite"/>
    </source>
</evidence>
<dbReference type="AlphaFoldDB" id="A0AAW1VEQ4"/>
<evidence type="ECO:0000313" key="4">
    <source>
        <dbReference type="Proteomes" id="UP001431783"/>
    </source>
</evidence>
<evidence type="ECO:0000256" key="1">
    <source>
        <dbReference type="SAM" id="Coils"/>
    </source>
</evidence>
<dbReference type="EMBL" id="JARQZJ010000127">
    <property type="protein sequence ID" value="KAK9891001.1"/>
    <property type="molecule type" value="Genomic_DNA"/>
</dbReference>
<organism evidence="3 4">
    <name type="scientific">Henosepilachna vigintioctopunctata</name>
    <dbReference type="NCBI Taxonomy" id="420089"/>
    <lineage>
        <taxon>Eukaryota</taxon>
        <taxon>Metazoa</taxon>
        <taxon>Ecdysozoa</taxon>
        <taxon>Arthropoda</taxon>
        <taxon>Hexapoda</taxon>
        <taxon>Insecta</taxon>
        <taxon>Pterygota</taxon>
        <taxon>Neoptera</taxon>
        <taxon>Endopterygota</taxon>
        <taxon>Coleoptera</taxon>
        <taxon>Polyphaga</taxon>
        <taxon>Cucujiformia</taxon>
        <taxon>Coccinelloidea</taxon>
        <taxon>Coccinellidae</taxon>
        <taxon>Epilachninae</taxon>
        <taxon>Epilachnini</taxon>
        <taxon>Henosepilachna</taxon>
    </lineage>
</organism>
<evidence type="ECO:0000313" key="3">
    <source>
        <dbReference type="EMBL" id="KAK9891001.1"/>
    </source>
</evidence>
<protein>
    <submittedName>
        <fullName evidence="3">Uncharacterized protein</fullName>
    </submittedName>
</protein>
<keyword evidence="4" id="KW-1185">Reference proteome</keyword>
<keyword evidence="1" id="KW-0175">Coiled coil</keyword>